<dbReference type="Pfam" id="PF01663">
    <property type="entry name" value="Phosphodiest"/>
    <property type="match status" value="1"/>
</dbReference>
<evidence type="ECO:0000313" key="2">
    <source>
        <dbReference type="Proteomes" id="UP000321548"/>
    </source>
</evidence>
<dbReference type="InterPro" id="IPR002591">
    <property type="entry name" value="Phosphodiest/P_Trfase"/>
</dbReference>
<dbReference type="OrthoDB" id="502398at2"/>
<protein>
    <submittedName>
        <fullName evidence="1">Alkaline phosphatase family protein</fullName>
    </submittedName>
</protein>
<name>A0A5C8NYU0_9BURK</name>
<dbReference type="AlphaFoldDB" id="A0A5C8NYU0"/>
<dbReference type="SUPFAM" id="SSF53649">
    <property type="entry name" value="Alkaline phosphatase-like"/>
    <property type="match status" value="1"/>
</dbReference>
<gene>
    <name evidence="1" type="ORF">FHP08_09635</name>
</gene>
<proteinExistence type="predicted"/>
<keyword evidence="2" id="KW-1185">Reference proteome</keyword>
<sequence>MNAGTDPRTVFDLPLPSPPWADGPGGCIVGLASAIAGRFRADRSIAGAPVDGIDGSSSVAGGLADAKAVAAIAQARHVVLVLFDGLGSRQLDTLIPDGAVAHCRRTTLRSVFPSSTAPAITSFSTAVFPAEHANPGWFCWSEASASVVRTLPMDVRAAPDQLVTADELWDWRAASLRFGVPVVAVQPHFIADSTFSRHAWAGAKRVGYRGRDELIEAVDAAVRANPGGAFVWAYMPHFDSTSHERGWQSEAAADVARRLDQLFERLAGRLAASGALLLATADHGFVDVPAAQQLRLDDYPGIAALLERPLTGEPRVAYCQVRPGCHETFEALARETLGHAFDLVPSDALVQAGWFGRGVVSPRLAGRIGTHTLIGRDRHTLVDRLPGEPEPSFIGMHGGIHPDELSVPLAAACRGGPL</sequence>
<reference evidence="1 2" key="1">
    <citation type="submission" date="2019-06" db="EMBL/GenBank/DDBJ databases">
        <title>Quisquiliibacterium sp. nov., isolated from a maize field.</title>
        <authorList>
            <person name="Lin S.-Y."/>
            <person name="Tsai C.-F."/>
            <person name="Young C.-C."/>
        </authorList>
    </citation>
    <scope>NUCLEOTIDE SEQUENCE [LARGE SCALE GENOMIC DNA]</scope>
    <source>
        <strain evidence="1 2">CC-CFT501</strain>
    </source>
</reference>
<dbReference type="Gene3D" id="3.40.720.10">
    <property type="entry name" value="Alkaline Phosphatase, subunit A"/>
    <property type="match status" value="1"/>
</dbReference>
<dbReference type="EMBL" id="VDUY01000003">
    <property type="protein sequence ID" value="TXL66316.1"/>
    <property type="molecule type" value="Genomic_DNA"/>
</dbReference>
<accession>A0A5C8NYU0</accession>
<comment type="caution">
    <text evidence="1">The sequence shown here is derived from an EMBL/GenBank/DDBJ whole genome shotgun (WGS) entry which is preliminary data.</text>
</comment>
<dbReference type="InterPro" id="IPR017850">
    <property type="entry name" value="Alkaline_phosphatase_core_sf"/>
</dbReference>
<evidence type="ECO:0000313" key="1">
    <source>
        <dbReference type="EMBL" id="TXL66316.1"/>
    </source>
</evidence>
<dbReference type="Proteomes" id="UP000321548">
    <property type="component" value="Unassembled WGS sequence"/>
</dbReference>
<organism evidence="1 2">
    <name type="scientific">Zeimonas arvi</name>
    <dbReference type="NCBI Taxonomy" id="2498847"/>
    <lineage>
        <taxon>Bacteria</taxon>
        <taxon>Pseudomonadati</taxon>
        <taxon>Pseudomonadota</taxon>
        <taxon>Betaproteobacteria</taxon>
        <taxon>Burkholderiales</taxon>
        <taxon>Burkholderiaceae</taxon>
        <taxon>Zeimonas</taxon>
    </lineage>
</organism>